<gene>
    <name evidence="2" type="ORF">OMM_03102</name>
</gene>
<feature type="compositionally biased region" description="Basic and acidic residues" evidence="1">
    <location>
        <begin position="72"/>
        <end position="85"/>
    </location>
</feature>
<accession>A0A1V1P7D6</accession>
<dbReference type="AlphaFoldDB" id="A0A1V1P7D6"/>
<proteinExistence type="predicted"/>
<sequence>MNKKKYIKPFMFLIILWGLVWLSYSMISNINTDFQESSNITFQNEPKEKPFLHQISPKKPSPDRTPLNDNTENIKPEKSKNGNDHHDAFAEAKEEEQELLRMQQMLPGNAWLPVQSESNKQSLADIIALENKIYKKTATVDEKKTYFAAKIEKIQQKIDLIRYYQERTQYLKQTTGKEYLSTSDIEEGNKAVETLAQEKESYEKQLAQLKPEQTNDSSKAEHDNHKTSSDVAEFNIDNVSF</sequence>
<dbReference type="EMBL" id="ATBP01000394">
    <property type="protein sequence ID" value="ETR70635.1"/>
    <property type="molecule type" value="Genomic_DNA"/>
</dbReference>
<reference evidence="3" key="1">
    <citation type="submission" date="2012-11" db="EMBL/GenBank/DDBJ databases">
        <authorList>
            <person name="Lucero-Rivera Y.E."/>
            <person name="Tovar-Ramirez D."/>
        </authorList>
    </citation>
    <scope>NUCLEOTIDE SEQUENCE [LARGE SCALE GENOMIC DNA]</scope>
    <source>
        <strain evidence="3">Araruama</strain>
    </source>
</reference>
<comment type="caution">
    <text evidence="2">The sequence shown here is derived from an EMBL/GenBank/DDBJ whole genome shotgun (WGS) entry which is preliminary data.</text>
</comment>
<name>A0A1V1P7D6_9BACT</name>
<feature type="region of interest" description="Disordered" evidence="1">
    <location>
        <begin position="49"/>
        <end position="85"/>
    </location>
</feature>
<dbReference type="Proteomes" id="UP000189670">
    <property type="component" value="Unassembled WGS sequence"/>
</dbReference>
<feature type="compositionally biased region" description="Basic and acidic residues" evidence="1">
    <location>
        <begin position="218"/>
        <end position="228"/>
    </location>
</feature>
<organism evidence="2 3">
    <name type="scientific">Candidatus Magnetoglobus multicellularis str. Araruama</name>
    <dbReference type="NCBI Taxonomy" id="890399"/>
    <lineage>
        <taxon>Bacteria</taxon>
        <taxon>Pseudomonadati</taxon>
        <taxon>Thermodesulfobacteriota</taxon>
        <taxon>Desulfobacteria</taxon>
        <taxon>Desulfobacterales</taxon>
        <taxon>Desulfobacteraceae</taxon>
        <taxon>Candidatus Magnetoglobus</taxon>
    </lineage>
</organism>
<feature type="region of interest" description="Disordered" evidence="1">
    <location>
        <begin position="209"/>
        <end position="241"/>
    </location>
</feature>
<protein>
    <submittedName>
        <fullName evidence="2">Uncharacterized protein</fullName>
    </submittedName>
</protein>
<evidence type="ECO:0000256" key="1">
    <source>
        <dbReference type="SAM" id="MobiDB-lite"/>
    </source>
</evidence>
<evidence type="ECO:0000313" key="3">
    <source>
        <dbReference type="Proteomes" id="UP000189670"/>
    </source>
</evidence>
<evidence type="ECO:0000313" key="2">
    <source>
        <dbReference type="EMBL" id="ETR70635.1"/>
    </source>
</evidence>